<dbReference type="EMBL" id="UAUU01000009">
    <property type="protein sequence ID" value="SPZ87704.1"/>
    <property type="molecule type" value="Genomic_DNA"/>
</dbReference>
<proteinExistence type="predicted"/>
<evidence type="ECO:0000313" key="2">
    <source>
        <dbReference type="Proteomes" id="UP000251241"/>
    </source>
</evidence>
<dbReference type="Proteomes" id="UP000251241">
    <property type="component" value="Unassembled WGS sequence"/>
</dbReference>
<organism evidence="1 2">
    <name type="scientific">Sphingobacterium multivorum</name>
    <dbReference type="NCBI Taxonomy" id="28454"/>
    <lineage>
        <taxon>Bacteria</taxon>
        <taxon>Pseudomonadati</taxon>
        <taxon>Bacteroidota</taxon>
        <taxon>Sphingobacteriia</taxon>
        <taxon>Sphingobacteriales</taxon>
        <taxon>Sphingobacteriaceae</taxon>
        <taxon>Sphingobacterium</taxon>
    </lineage>
</organism>
<evidence type="ECO:0000313" key="1">
    <source>
        <dbReference type="EMBL" id="SPZ87704.1"/>
    </source>
</evidence>
<protein>
    <submittedName>
        <fullName evidence="1">Uncharacterized protein</fullName>
    </submittedName>
</protein>
<accession>A0A2X2J209</accession>
<gene>
    <name evidence="1" type="ORF">NCTC11343_03066</name>
</gene>
<sequence>MRDDLFLRAFVKSFHNRIIVYLELRNQNCLSTGTDTRTDGDKTRVAGHHFDHKKSIVRLGGVANFVYGLDNCINGCIIANSEVCAGQSLSIVPGRPMIGKSNSSINLDAPVNVPSPPITTMASIPWLRKFS</sequence>
<dbReference type="AlphaFoldDB" id="A0A2X2J209"/>
<reference evidence="1 2" key="1">
    <citation type="submission" date="2018-06" db="EMBL/GenBank/DDBJ databases">
        <authorList>
            <consortium name="Pathogen Informatics"/>
            <person name="Doyle S."/>
        </authorList>
    </citation>
    <scope>NUCLEOTIDE SEQUENCE [LARGE SCALE GENOMIC DNA]</scope>
    <source>
        <strain evidence="1 2">NCTC11343</strain>
    </source>
</reference>
<name>A0A2X2J209_SPHMU</name>